<keyword evidence="5 7" id="KW-0443">Lipid metabolism</keyword>
<dbReference type="GO" id="GO:0000036">
    <property type="term" value="F:acyl carrier activity"/>
    <property type="evidence" value="ECO:0007669"/>
    <property type="project" value="UniProtKB-UniRule"/>
</dbReference>
<dbReference type="GO" id="GO:0000035">
    <property type="term" value="F:acyl binding"/>
    <property type="evidence" value="ECO:0007669"/>
    <property type="project" value="TreeGrafter"/>
</dbReference>
<evidence type="ECO:0000313" key="10">
    <source>
        <dbReference type="Proteomes" id="UP000070376"/>
    </source>
</evidence>
<keyword evidence="4 7" id="KW-0276">Fatty acid metabolism</keyword>
<comment type="subcellular location">
    <subcellularLocation>
        <location evidence="7">Cytoplasm</location>
    </subcellularLocation>
</comment>
<dbReference type="PANTHER" id="PTHR20863:SF76">
    <property type="entry name" value="CARRIER DOMAIN-CONTAINING PROTEIN"/>
    <property type="match status" value="1"/>
</dbReference>
<comment type="pathway">
    <text evidence="7">Lipid metabolism; fatty acid biosynthesis.</text>
</comment>
<evidence type="ECO:0000256" key="1">
    <source>
        <dbReference type="ARBA" id="ARBA00022450"/>
    </source>
</evidence>
<dbReference type="InterPro" id="IPR036736">
    <property type="entry name" value="ACP-like_sf"/>
</dbReference>
<keyword evidence="2 7" id="KW-0444">Lipid biosynthesis</keyword>
<dbReference type="PATRIC" id="fig|1398.22.peg.2223"/>
<protein>
    <recommendedName>
        <fullName evidence="7">Acyl carrier protein</fullName>
        <shortName evidence="7">ACP</shortName>
    </recommendedName>
</protein>
<name>A0A133KMK7_HEYCO</name>
<dbReference type="HAMAP" id="MF_01217">
    <property type="entry name" value="Acyl_carrier"/>
    <property type="match status" value="1"/>
</dbReference>
<dbReference type="Pfam" id="PF00550">
    <property type="entry name" value="PP-binding"/>
    <property type="match status" value="1"/>
</dbReference>
<organism evidence="9 10">
    <name type="scientific">Heyndrickxia coagulans</name>
    <name type="common">Weizmannia coagulans</name>
    <dbReference type="NCBI Taxonomy" id="1398"/>
    <lineage>
        <taxon>Bacteria</taxon>
        <taxon>Bacillati</taxon>
        <taxon>Bacillota</taxon>
        <taxon>Bacilli</taxon>
        <taxon>Bacillales</taxon>
        <taxon>Bacillaceae</taxon>
        <taxon>Heyndrickxia</taxon>
    </lineage>
</organism>
<keyword evidence="7" id="KW-0963">Cytoplasm</keyword>
<comment type="PTM">
    <text evidence="7">4'-phosphopantetheine is transferred from CoA to a specific serine of apo-ACP by AcpS. This modification is essential for activity because fatty acids are bound in thioester linkage to the sulfhydryl of the prosthetic group.</text>
</comment>
<comment type="similarity">
    <text evidence="7">Belongs to the acyl carrier protein (ACP) family.</text>
</comment>
<dbReference type="UniPathway" id="UPA00094"/>
<accession>A0A133KMK7</accession>
<dbReference type="InterPro" id="IPR003231">
    <property type="entry name" value="ACP"/>
</dbReference>
<dbReference type="SUPFAM" id="SSF47336">
    <property type="entry name" value="ACP-like"/>
    <property type="match status" value="1"/>
</dbReference>
<dbReference type="InterPro" id="IPR009081">
    <property type="entry name" value="PP-bd_ACP"/>
</dbReference>
<evidence type="ECO:0000256" key="3">
    <source>
        <dbReference type="ARBA" id="ARBA00022553"/>
    </source>
</evidence>
<gene>
    <name evidence="7" type="primary">acpP</name>
    <name evidence="9" type="ORF">HMPREF3213_02214</name>
</gene>
<evidence type="ECO:0000256" key="2">
    <source>
        <dbReference type="ARBA" id="ARBA00022516"/>
    </source>
</evidence>
<keyword evidence="3 7" id="KW-0597">Phosphoprotein</keyword>
<evidence type="ECO:0000313" key="9">
    <source>
        <dbReference type="EMBL" id="KWZ80710.1"/>
    </source>
</evidence>
<comment type="caution">
    <text evidence="9">The sequence shown here is derived from an EMBL/GenBank/DDBJ whole genome shotgun (WGS) entry which is preliminary data.</text>
</comment>
<comment type="caution">
    <text evidence="7">Lacks conserved residue(s) required for the propagation of feature annotation.</text>
</comment>
<dbReference type="Gene3D" id="1.10.1200.10">
    <property type="entry name" value="ACP-like"/>
    <property type="match status" value="1"/>
</dbReference>
<proteinExistence type="inferred from homology"/>
<evidence type="ECO:0000256" key="5">
    <source>
        <dbReference type="ARBA" id="ARBA00023098"/>
    </source>
</evidence>
<comment type="function">
    <text evidence="7">Carrier of the growing fatty acid chain in fatty acid biosynthesis.</text>
</comment>
<keyword evidence="1 7" id="KW-0596">Phosphopantetheine</keyword>
<evidence type="ECO:0000256" key="6">
    <source>
        <dbReference type="ARBA" id="ARBA00023160"/>
    </source>
</evidence>
<evidence type="ECO:0000256" key="4">
    <source>
        <dbReference type="ARBA" id="ARBA00022832"/>
    </source>
</evidence>
<dbReference type="PANTHER" id="PTHR20863">
    <property type="entry name" value="ACYL CARRIER PROTEIN"/>
    <property type="match status" value="1"/>
</dbReference>
<evidence type="ECO:0000259" key="8">
    <source>
        <dbReference type="PROSITE" id="PS50075"/>
    </source>
</evidence>
<evidence type="ECO:0000256" key="7">
    <source>
        <dbReference type="HAMAP-Rule" id="MF_01217"/>
    </source>
</evidence>
<feature type="domain" description="Carrier" evidence="8">
    <location>
        <begin position="56"/>
        <end position="131"/>
    </location>
</feature>
<dbReference type="Proteomes" id="UP000070376">
    <property type="component" value="Unassembled WGS sequence"/>
</dbReference>
<dbReference type="PROSITE" id="PS50075">
    <property type="entry name" value="CARRIER"/>
    <property type="match status" value="1"/>
</dbReference>
<sequence length="156" mass="18412">MQRPFLGKIWHKKVSAGILHSCAGVVKWLLLKVVEKYFVHIYTMELMMMRETISKENIRERVRDIVLNDFDDDPSEIKDDTLFVDDLGADWIDLSELAVELSDEFDLDIEEDDINKLVSIEKATDYIYEKQRKCREHLAIKLPRILEMRKQNKARG</sequence>
<reference evidence="10" key="1">
    <citation type="submission" date="2016-01" db="EMBL/GenBank/DDBJ databases">
        <authorList>
            <person name="Mitreva M."/>
            <person name="Pepin K.H."/>
            <person name="Mihindukulasuriya K.A."/>
            <person name="Fulton R."/>
            <person name="Fronick C."/>
            <person name="O'Laughlin M."/>
            <person name="Miner T."/>
            <person name="Herter B."/>
            <person name="Rosa B.A."/>
            <person name="Cordes M."/>
            <person name="Tomlinson C."/>
            <person name="Wollam A."/>
            <person name="Palsikar V.B."/>
            <person name="Mardis E.R."/>
            <person name="Wilson R.K."/>
        </authorList>
    </citation>
    <scope>NUCLEOTIDE SEQUENCE [LARGE SCALE GENOMIC DNA]</scope>
    <source>
        <strain evidence="10">GED7749B</strain>
    </source>
</reference>
<dbReference type="EMBL" id="LRPN01000088">
    <property type="protein sequence ID" value="KWZ80710.1"/>
    <property type="molecule type" value="Genomic_DNA"/>
</dbReference>
<dbReference type="AlphaFoldDB" id="A0A133KMK7"/>
<keyword evidence="6 7" id="KW-0275">Fatty acid biosynthesis</keyword>
<dbReference type="GO" id="GO:0005737">
    <property type="term" value="C:cytoplasm"/>
    <property type="evidence" value="ECO:0007669"/>
    <property type="project" value="UniProtKB-SubCell"/>
</dbReference>